<dbReference type="PANTHER" id="PTHR46174">
    <property type="entry name" value="CXXC-TYPE ZINC FINGER PROTEIN 1"/>
    <property type="match status" value="1"/>
</dbReference>
<feature type="compositionally biased region" description="Basic and acidic residues" evidence="14">
    <location>
        <begin position="102"/>
        <end position="132"/>
    </location>
</feature>
<dbReference type="Pfam" id="PF12269">
    <property type="entry name" value="CpG_bind_C"/>
    <property type="match status" value="1"/>
</dbReference>
<feature type="domain" description="PHD-type" evidence="15">
    <location>
        <begin position="33"/>
        <end position="83"/>
    </location>
</feature>
<keyword evidence="8" id="KW-0804">Transcription</keyword>
<keyword evidence="9" id="KW-0539">Nucleus</keyword>
<dbReference type="GO" id="GO:0008270">
    <property type="term" value="F:zinc ion binding"/>
    <property type="evidence" value="ECO:0007669"/>
    <property type="project" value="UniProtKB-KW"/>
</dbReference>
<evidence type="ECO:0000256" key="12">
    <source>
        <dbReference type="PROSITE-ProRule" id="PRU00146"/>
    </source>
</evidence>
<comment type="caution">
    <text evidence="16">The sequence shown here is derived from an EMBL/GenBank/DDBJ whole genome shotgun (WGS) entry which is preliminary data.</text>
</comment>
<dbReference type="EMBL" id="CAJVCH010371110">
    <property type="protein sequence ID" value="CAG7816473.1"/>
    <property type="molecule type" value="Genomic_DNA"/>
</dbReference>
<evidence type="ECO:0000256" key="10">
    <source>
        <dbReference type="ARBA" id="ARBA00023828"/>
    </source>
</evidence>
<dbReference type="AlphaFoldDB" id="A0A8J2KGL6"/>
<dbReference type="GO" id="GO:0048188">
    <property type="term" value="C:Set1C/COMPASS complex"/>
    <property type="evidence" value="ECO:0007669"/>
    <property type="project" value="InterPro"/>
</dbReference>
<evidence type="ECO:0000256" key="4">
    <source>
        <dbReference type="ARBA" id="ARBA00022771"/>
    </source>
</evidence>
<sequence length="461" mass="53388">MADHREASNKDIARQFDLPERQSKIATLLKQNDVYCICRSTDSTSFMIACDNCEEWYHGDCIGITEQDAKYIKKYFCERCQEENSSLKIAYKSKKPPLQPTNKERRSKDKEKVDKRGKVGRPKKNESKPKSESKHRKERQEEKQIKAIQQTTPVKLPKRRGKRNWVPPSSSSGEDASGDDLEIIQCYGPACTQVARPGSKYCSDTCGINLASTRVYRVLPSRIHEWSLTPSIAEQRNREELEDVRKKQFLCRKELEELETKRKKLDEHIAQVQNLRIDPNDEEMEPEEDGVMSCITCGHEISMKTCIKHMEKCYNKHESQTSFASIAKTNVEGIPIFCDYHNPLNNSYCKRLKVLCPEHSREPKIKDNELCGCPLIRNVFEVTDEICRVAKKKCNRHFCWEKLYRAEIDMERVRQWLKYDELLEAEKTLRQALTNRAGVLGLLLHSSFDYDAAVPGVTQPT</sequence>
<name>A0A8J2KGL6_9HEXA</name>
<dbReference type="GO" id="GO:0003677">
    <property type="term" value="F:DNA binding"/>
    <property type="evidence" value="ECO:0007669"/>
    <property type="project" value="UniProtKB-KW"/>
</dbReference>
<accession>A0A8J2KGL6</accession>
<evidence type="ECO:0000256" key="11">
    <source>
        <dbReference type="ARBA" id="ARBA00081451"/>
    </source>
</evidence>
<dbReference type="Proteomes" id="UP000708208">
    <property type="component" value="Unassembled WGS sequence"/>
</dbReference>
<keyword evidence="3" id="KW-0479">Metal-binding</keyword>
<dbReference type="InterPro" id="IPR019787">
    <property type="entry name" value="Znf_PHD-finger"/>
</dbReference>
<evidence type="ECO:0000256" key="3">
    <source>
        <dbReference type="ARBA" id="ARBA00022723"/>
    </source>
</evidence>
<dbReference type="FunFam" id="3.30.40.10:FF:000138">
    <property type="entry name" value="CXXC-type zinc finger protein 1"/>
    <property type="match status" value="1"/>
</dbReference>
<dbReference type="InterPro" id="IPR019786">
    <property type="entry name" value="Zinc_finger_PHD-type_CS"/>
</dbReference>
<keyword evidence="7" id="KW-0238">DNA-binding</keyword>
<evidence type="ECO:0000313" key="16">
    <source>
        <dbReference type="EMBL" id="CAG7816473.1"/>
    </source>
</evidence>
<evidence type="ECO:0000256" key="14">
    <source>
        <dbReference type="SAM" id="MobiDB-lite"/>
    </source>
</evidence>
<dbReference type="PROSITE" id="PS50016">
    <property type="entry name" value="ZF_PHD_2"/>
    <property type="match status" value="1"/>
</dbReference>
<feature type="coiled-coil region" evidence="13">
    <location>
        <begin position="251"/>
        <end position="278"/>
    </location>
</feature>
<keyword evidence="13" id="KW-0175">Coiled coil</keyword>
<evidence type="ECO:0000256" key="1">
    <source>
        <dbReference type="ARBA" id="ARBA00004123"/>
    </source>
</evidence>
<dbReference type="Pfam" id="PF00628">
    <property type="entry name" value="PHD"/>
    <property type="match status" value="1"/>
</dbReference>
<gene>
    <name evidence="16" type="ORF">AFUS01_LOCUS27091</name>
</gene>
<evidence type="ECO:0000256" key="8">
    <source>
        <dbReference type="ARBA" id="ARBA00023163"/>
    </source>
</evidence>
<keyword evidence="2" id="KW-0597">Phosphoprotein</keyword>
<evidence type="ECO:0000256" key="7">
    <source>
        <dbReference type="ARBA" id="ARBA00023125"/>
    </source>
</evidence>
<keyword evidence="4 12" id="KW-0863">Zinc-finger</keyword>
<dbReference type="OrthoDB" id="419183at2759"/>
<dbReference type="InterPro" id="IPR037869">
    <property type="entry name" value="Spp1/CFP1"/>
</dbReference>
<protein>
    <recommendedName>
        <fullName evidence="10">CXXC-type zinc finger protein 1</fullName>
    </recommendedName>
    <alternativeName>
        <fullName evidence="11">PHD finger and CXXC domain-containing protein 1</fullName>
    </alternativeName>
</protein>
<evidence type="ECO:0000256" key="9">
    <source>
        <dbReference type="ARBA" id="ARBA00023242"/>
    </source>
</evidence>
<dbReference type="SMART" id="SM00249">
    <property type="entry name" value="PHD"/>
    <property type="match status" value="1"/>
</dbReference>
<keyword evidence="5" id="KW-0862">Zinc</keyword>
<evidence type="ECO:0000259" key="15">
    <source>
        <dbReference type="PROSITE" id="PS50016"/>
    </source>
</evidence>
<evidence type="ECO:0000256" key="2">
    <source>
        <dbReference type="ARBA" id="ARBA00022553"/>
    </source>
</evidence>
<proteinExistence type="predicted"/>
<evidence type="ECO:0000256" key="6">
    <source>
        <dbReference type="ARBA" id="ARBA00023015"/>
    </source>
</evidence>
<reference evidence="16" key="1">
    <citation type="submission" date="2021-06" db="EMBL/GenBank/DDBJ databases">
        <authorList>
            <person name="Hodson N. C."/>
            <person name="Mongue J. A."/>
            <person name="Jaron S. K."/>
        </authorList>
    </citation>
    <scope>NUCLEOTIDE SEQUENCE</scope>
</reference>
<evidence type="ECO:0000256" key="5">
    <source>
        <dbReference type="ARBA" id="ARBA00022833"/>
    </source>
</evidence>
<evidence type="ECO:0000256" key="13">
    <source>
        <dbReference type="SAM" id="Coils"/>
    </source>
</evidence>
<feature type="region of interest" description="Disordered" evidence="14">
    <location>
        <begin position="91"/>
        <end position="178"/>
    </location>
</feature>
<organism evidence="16 17">
    <name type="scientific">Allacma fusca</name>
    <dbReference type="NCBI Taxonomy" id="39272"/>
    <lineage>
        <taxon>Eukaryota</taxon>
        <taxon>Metazoa</taxon>
        <taxon>Ecdysozoa</taxon>
        <taxon>Arthropoda</taxon>
        <taxon>Hexapoda</taxon>
        <taxon>Collembola</taxon>
        <taxon>Symphypleona</taxon>
        <taxon>Sminthuridae</taxon>
        <taxon>Allacma</taxon>
    </lineage>
</organism>
<dbReference type="PANTHER" id="PTHR46174:SF1">
    <property type="entry name" value="CXXC-TYPE ZINC FINGER PROTEIN 1"/>
    <property type="match status" value="1"/>
</dbReference>
<dbReference type="PROSITE" id="PS01359">
    <property type="entry name" value="ZF_PHD_1"/>
    <property type="match status" value="1"/>
</dbReference>
<dbReference type="GO" id="GO:0045893">
    <property type="term" value="P:positive regulation of DNA-templated transcription"/>
    <property type="evidence" value="ECO:0007669"/>
    <property type="project" value="TreeGrafter"/>
</dbReference>
<keyword evidence="17" id="KW-1185">Reference proteome</keyword>
<dbReference type="InterPro" id="IPR022056">
    <property type="entry name" value="CpG-bd_C"/>
</dbReference>
<comment type="subcellular location">
    <subcellularLocation>
        <location evidence="1">Nucleus</location>
    </subcellularLocation>
</comment>
<evidence type="ECO:0000313" key="17">
    <source>
        <dbReference type="Proteomes" id="UP000708208"/>
    </source>
</evidence>
<keyword evidence="6" id="KW-0805">Transcription regulation</keyword>
<dbReference type="InterPro" id="IPR001965">
    <property type="entry name" value="Znf_PHD"/>
</dbReference>
<dbReference type="CDD" id="cd15553">
    <property type="entry name" value="PHD_Cfp1"/>
    <property type="match status" value="1"/>
</dbReference>